<dbReference type="AlphaFoldDB" id="A0A1C6UVY3"/>
<dbReference type="EMBL" id="CP109071">
    <property type="protein sequence ID" value="WSA34928.1"/>
    <property type="molecule type" value="Genomic_DNA"/>
</dbReference>
<dbReference type="RefSeq" id="WP_091625334.1">
    <property type="nucleotide sequence ID" value="NZ_CP109071.1"/>
</dbReference>
<keyword evidence="4" id="KW-1185">Reference proteome</keyword>
<protein>
    <submittedName>
        <fullName evidence="1">Uncharacterized protein</fullName>
    </submittedName>
</protein>
<organism evidence="1 3">
    <name type="scientific">Micromonospora peucetia</name>
    <dbReference type="NCBI Taxonomy" id="47871"/>
    <lineage>
        <taxon>Bacteria</taxon>
        <taxon>Bacillati</taxon>
        <taxon>Actinomycetota</taxon>
        <taxon>Actinomycetes</taxon>
        <taxon>Micromonosporales</taxon>
        <taxon>Micromonosporaceae</taxon>
        <taxon>Micromonospora</taxon>
    </lineage>
</organism>
<reference evidence="2 4" key="2">
    <citation type="submission" date="2022-10" db="EMBL/GenBank/DDBJ databases">
        <title>The complete genomes of actinobacterial strains from the NBC collection.</title>
        <authorList>
            <person name="Joergensen T.S."/>
            <person name="Alvarez Arevalo M."/>
            <person name="Sterndorff E.B."/>
            <person name="Faurdal D."/>
            <person name="Vuksanovic O."/>
            <person name="Mourched A.-S."/>
            <person name="Charusanti P."/>
            <person name="Shaw S."/>
            <person name="Blin K."/>
            <person name="Weber T."/>
        </authorList>
    </citation>
    <scope>NUCLEOTIDE SEQUENCE [LARGE SCALE GENOMIC DNA]</scope>
    <source>
        <strain evidence="2 4">NBC 01809</strain>
    </source>
</reference>
<dbReference type="Proteomes" id="UP000199343">
    <property type="component" value="Unassembled WGS sequence"/>
</dbReference>
<reference evidence="1 3" key="1">
    <citation type="submission" date="2016-06" db="EMBL/GenBank/DDBJ databases">
        <authorList>
            <person name="Kjaerup R.B."/>
            <person name="Dalgaard T.S."/>
            <person name="Juul-Madsen H.R."/>
        </authorList>
    </citation>
    <scope>NUCLEOTIDE SEQUENCE [LARGE SCALE GENOMIC DNA]</scope>
    <source>
        <strain evidence="1 3">DSM 43363</strain>
    </source>
</reference>
<sequence>MSTLTRQLSGTHETIRAFSRRVEIPLLGEVAVPSPDRLAFYAGVGLLAALQIVEWPVALVIGGGHVLADQHLSGLAKGLGDALEAA</sequence>
<dbReference type="Proteomes" id="UP001334804">
    <property type="component" value="Chromosome"/>
</dbReference>
<evidence type="ECO:0000313" key="2">
    <source>
        <dbReference type="EMBL" id="WSA34928.1"/>
    </source>
</evidence>
<name>A0A1C6UVY3_9ACTN</name>
<dbReference type="STRING" id="47871.GA0070608_1946"/>
<dbReference type="EMBL" id="FMIC01000002">
    <property type="protein sequence ID" value="SCL58205.1"/>
    <property type="molecule type" value="Genomic_DNA"/>
</dbReference>
<evidence type="ECO:0000313" key="4">
    <source>
        <dbReference type="Proteomes" id="UP001334804"/>
    </source>
</evidence>
<evidence type="ECO:0000313" key="3">
    <source>
        <dbReference type="Proteomes" id="UP000199343"/>
    </source>
</evidence>
<proteinExistence type="predicted"/>
<evidence type="ECO:0000313" key="1">
    <source>
        <dbReference type="EMBL" id="SCL58205.1"/>
    </source>
</evidence>
<accession>A0A1C6UVY3</accession>
<dbReference type="OrthoDB" id="3831210at2"/>
<gene>
    <name evidence="1" type="ORF">GA0070608_1946</name>
    <name evidence="2" type="ORF">OIE14_13195</name>
</gene>